<keyword evidence="2" id="KW-1185">Reference proteome</keyword>
<reference evidence="1 2" key="1">
    <citation type="submission" date="2024-09" db="EMBL/GenBank/DDBJ databases">
        <title>Rethinking Asexuality: The Enigmatic Case of Functional Sexual Genes in Lepraria (Stereocaulaceae).</title>
        <authorList>
            <person name="Doellman M."/>
            <person name="Sun Y."/>
            <person name="Barcenas-Pena A."/>
            <person name="Lumbsch H.T."/>
            <person name="Grewe F."/>
        </authorList>
    </citation>
    <scope>NUCLEOTIDE SEQUENCE [LARGE SCALE GENOMIC DNA]</scope>
    <source>
        <strain evidence="1 2">Mercado 3170</strain>
    </source>
</reference>
<accession>A0ABR4AJS4</accession>
<proteinExistence type="predicted"/>
<protein>
    <submittedName>
        <fullName evidence="1">Uncharacterized protein</fullName>
    </submittedName>
</protein>
<gene>
    <name evidence="1" type="ORF">N7G274_002836</name>
</gene>
<evidence type="ECO:0000313" key="2">
    <source>
        <dbReference type="Proteomes" id="UP001590950"/>
    </source>
</evidence>
<organism evidence="1 2">
    <name type="scientific">Stereocaulon virgatum</name>
    <dbReference type="NCBI Taxonomy" id="373712"/>
    <lineage>
        <taxon>Eukaryota</taxon>
        <taxon>Fungi</taxon>
        <taxon>Dikarya</taxon>
        <taxon>Ascomycota</taxon>
        <taxon>Pezizomycotina</taxon>
        <taxon>Lecanoromycetes</taxon>
        <taxon>OSLEUM clade</taxon>
        <taxon>Lecanoromycetidae</taxon>
        <taxon>Lecanorales</taxon>
        <taxon>Lecanorineae</taxon>
        <taxon>Stereocaulaceae</taxon>
        <taxon>Stereocaulon</taxon>
    </lineage>
</organism>
<comment type="caution">
    <text evidence="1">The sequence shown here is derived from an EMBL/GenBank/DDBJ whole genome shotgun (WGS) entry which is preliminary data.</text>
</comment>
<name>A0ABR4AJS4_9LECA</name>
<dbReference type="EMBL" id="JBEFKJ010000008">
    <property type="protein sequence ID" value="KAL2045061.1"/>
    <property type="molecule type" value="Genomic_DNA"/>
</dbReference>
<dbReference type="Proteomes" id="UP001590950">
    <property type="component" value="Unassembled WGS sequence"/>
</dbReference>
<sequence>MRQDTTLFADFDGVHAAALSSGYGDQHANFDPRILTYQTTARSMPHMERTPSDNINYHPAPAPLNAPNVPAVSNEVHVARSAIPIVISLYLVLFTIGMQHPLRLENVEATLRERVVDKKRRYTDVVKVKIWGNSRSKSRTREDAAVAAAIEQSRAWDCERLERAKSETKGLLSRVKILFGKFRSRERRYS</sequence>
<evidence type="ECO:0000313" key="1">
    <source>
        <dbReference type="EMBL" id="KAL2045061.1"/>
    </source>
</evidence>